<dbReference type="EMBL" id="JAQTJH010000013">
    <property type="protein sequence ID" value="MDK2062891.1"/>
    <property type="molecule type" value="Genomic_DNA"/>
</dbReference>
<gene>
    <name evidence="3" type="ORF">PT520_10205</name>
</gene>
<name>A0AAW6VQQ3_9BACT</name>
<dbReference type="PANTHER" id="PTHR46401">
    <property type="entry name" value="GLYCOSYLTRANSFERASE WBBK-RELATED"/>
    <property type="match status" value="1"/>
</dbReference>
<evidence type="ECO:0000313" key="3">
    <source>
        <dbReference type="EMBL" id="MDK2062891.1"/>
    </source>
</evidence>
<dbReference type="Proteomes" id="UP001237843">
    <property type="component" value="Unassembled WGS sequence"/>
</dbReference>
<keyword evidence="1 3" id="KW-0808">Transferase</keyword>
<reference evidence="3" key="2">
    <citation type="submission" date="2023-02" db="EMBL/GenBank/DDBJ databases">
        <authorList>
            <person name="Concha-Toloza M."/>
            <person name="Lopez-Cantillo M."/>
            <person name="Molina-Mora J."/>
            <person name="Collado L."/>
        </authorList>
    </citation>
    <scope>NUCLEOTIDE SEQUENCE</scope>
    <source>
        <strain evidence="3">FR1p273A</strain>
    </source>
</reference>
<dbReference type="AlphaFoldDB" id="A0AAW6VQQ3"/>
<evidence type="ECO:0000256" key="1">
    <source>
        <dbReference type="ARBA" id="ARBA00022679"/>
    </source>
</evidence>
<organism evidence="3 4">
    <name type="scientific">Aliarcobacter butzleri</name>
    <dbReference type="NCBI Taxonomy" id="28197"/>
    <lineage>
        <taxon>Bacteria</taxon>
        <taxon>Pseudomonadati</taxon>
        <taxon>Campylobacterota</taxon>
        <taxon>Epsilonproteobacteria</taxon>
        <taxon>Campylobacterales</taxon>
        <taxon>Arcobacteraceae</taxon>
        <taxon>Aliarcobacter</taxon>
    </lineage>
</organism>
<dbReference type="PANTHER" id="PTHR46401:SF2">
    <property type="entry name" value="GLYCOSYLTRANSFERASE WBBK-RELATED"/>
    <property type="match status" value="1"/>
</dbReference>
<dbReference type="InterPro" id="IPR001296">
    <property type="entry name" value="Glyco_trans_1"/>
</dbReference>
<protein>
    <submittedName>
        <fullName evidence="3">Glycosyltransferase</fullName>
        <ecNumber evidence="3">2.4.-.-</ecNumber>
    </submittedName>
</protein>
<comment type="caution">
    <text evidence="3">The sequence shown here is derived from an EMBL/GenBank/DDBJ whole genome shotgun (WGS) entry which is preliminary data.</text>
</comment>
<dbReference type="EC" id="2.4.-.-" evidence="3"/>
<keyword evidence="3" id="KW-0328">Glycosyltransferase</keyword>
<dbReference type="Pfam" id="PF00534">
    <property type="entry name" value="Glycos_transf_1"/>
    <property type="match status" value="1"/>
</dbReference>
<dbReference type="Gene3D" id="3.40.50.2000">
    <property type="entry name" value="Glycogen Phosphorylase B"/>
    <property type="match status" value="2"/>
</dbReference>
<evidence type="ECO:0000259" key="2">
    <source>
        <dbReference type="Pfam" id="PF00534"/>
    </source>
</evidence>
<dbReference type="RefSeq" id="WP_284075012.1">
    <property type="nucleotide sequence ID" value="NZ_JAQTJH010000013.1"/>
</dbReference>
<reference evidence="3" key="1">
    <citation type="journal article" date="2023" name="Antibiotics">
        <title>Genomic Characterization of Antibiotic-Resistant Campylobacterales Isolated from Chilean Poultry Meat.</title>
        <authorList>
            <person name="Concha-Toloza M."/>
            <person name="Lopez-Cantillo M."/>
            <person name="Molina-Mora J.A."/>
            <person name="Collado L."/>
        </authorList>
    </citation>
    <scope>NUCLEOTIDE SEQUENCE</scope>
    <source>
        <strain evidence="3">FR1p273A</strain>
    </source>
</reference>
<evidence type="ECO:0000313" key="4">
    <source>
        <dbReference type="Proteomes" id="UP001237843"/>
    </source>
</evidence>
<accession>A0AAW6VQQ3</accession>
<feature type="domain" description="Glycosyl transferase family 1" evidence="2">
    <location>
        <begin position="164"/>
        <end position="302"/>
    </location>
</feature>
<sequence>MKKVCFYARVKDKSLFNLVGFYAQDIKIFESLGYEVILVNSLKELLFCKADLYYAWWFGYGIFPLIVSKLKGKQFVVTGNIHTQDGGNLKDWFWLKRIAMILTMKYSSRTLFTSYTDMNRIEDLKLSNSEVVYHSVIENCATIDNSIRKNIIVTITHLTKENIKRKMLLESIEAFSLIAKDIKDYKYYICGTVGSGLEDVKEKINQLNMNEQIIIKGKISDEEKKVLLLKSKIYLQPSTCEGFGLAIIEAASLGVPVVTNSEPCIKEINENSVEYGDTPAELGHALLRLIKDEKYWNDMQYKGLYKAKKYGFINRLNKFKSILETMEK</sequence>
<dbReference type="GO" id="GO:0009103">
    <property type="term" value="P:lipopolysaccharide biosynthetic process"/>
    <property type="evidence" value="ECO:0007669"/>
    <property type="project" value="TreeGrafter"/>
</dbReference>
<proteinExistence type="predicted"/>
<dbReference type="GO" id="GO:0016757">
    <property type="term" value="F:glycosyltransferase activity"/>
    <property type="evidence" value="ECO:0007669"/>
    <property type="project" value="UniProtKB-KW"/>
</dbReference>
<dbReference type="SUPFAM" id="SSF53756">
    <property type="entry name" value="UDP-Glycosyltransferase/glycogen phosphorylase"/>
    <property type="match status" value="1"/>
</dbReference>